<dbReference type="Gene3D" id="3.90.76.10">
    <property type="entry name" value="Dipeptide-binding Protein, Domain 1"/>
    <property type="match status" value="1"/>
</dbReference>
<keyword evidence="4" id="KW-1185">Reference proteome</keyword>
<dbReference type="InterPro" id="IPR000914">
    <property type="entry name" value="SBP_5_dom"/>
</dbReference>
<reference evidence="3 4" key="1">
    <citation type="submission" date="2018-09" db="EMBL/GenBank/DDBJ databases">
        <title>Isolation, diversity and antifungal activity of actinobacteria from wheat.</title>
        <authorList>
            <person name="Han C."/>
        </authorList>
    </citation>
    <scope>NUCLEOTIDE SEQUENCE [LARGE SCALE GENOMIC DNA]</scope>
    <source>
        <strain evidence="3 4">NEAU-YY265</strain>
    </source>
</reference>
<dbReference type="GO" id="GO:1904680">
    <property type="term" value="F:peptide transmembrane transporter activity"/>
    <property type="evidence" value="ECO:0007669"/>
    <property type="project" value="TreeGrafter"/>
</dbReference>
<dbReference type="PROSITE" id="PS51257">
    <property type="entry name" value="PROKAR_LIPOPROTEIN"/>
    <property type="match status" value="1"/>
</dbReference>
<organism evidence="3 4">
    <name type="scientific">Jiangella rhizosphaerae</name>
    <dbReference type="NCBI Taxonomy" id="2293569"/>
    <lineage>
        <taxon>Bacteria</taxon>
        <taxon>Bacillati</taxon>
        <taxon>Actinomycetota</taxon>
        <taxon>Actinomycetes</taxon>
        <taxon>Jiangellales</taxon>
        <taxon>Jiangellaceae</taxon>
        <taxon>Jiangella</taxon>
    </lineage>
</organism>
<dbReference type="EMBL" id="QUAL01000034">
    <property type="protein sequence ID" value="RIQ34184.1"/>
    <property type="molecule type" value="Genomic_DNA"/>
</dbReference>
<feature type="domain" description="Solute-binding protein family 5" evidence="2">
    <location>
        <begin position="83"/>
        <end position="412"/>
    </location>
</feature>
<comment type="caution">
    <text evidence="3">The sequence shown here is derived from an EMBL/GenBank/DDBJ whole genome shotgun (WGS) entry which is preliminary data.</text>
</comment>
<dbReference type="PANTHER" id="PTHR30290">
    <property type="entry name" value="PERIPLASMIC BINDING COMPONENT OF ABC TRANSPORTER"/>
    <property type="match status" value="1"/>
</dbReference>
<dbReference type="SUPFAM" id="SSF53850">
    <property type="entry name" value="Periplasmic binding protein-like II"/>
    <property type="match status" value="1"/>
</dbReference>
<dbReference type="OrthoDB" id="9803988at2"/>
<dbReference type="InterPro" id="IPR039424">
    <property type="entry name" value="SBP_5"/>
</dbReference>
<keyword evidence="1" id="KW-0732">Signal</keyword>
<evidence type="ECO:0000313" key="4">
    <source>
        <dbReference type="Proteomes" id="UP000284057"/>
    </source>
</evidence>
<dbReference type="Gene3D" id="3.10.105.10">
    <property type="entry name" value="Dipeptide-binding Protein, Domain 3"/>
    <property type="match status" value="1"/>
</dbReference>
<accession>A0A418KVR0</accession>
<dbReference type="AlphaFoldDB" id="A0A418KVR0"/>
<evidence type="ECO:0000313" key="3">
    <source>
        <dbReference type="EMBL" id="RIQ34184.1"/>
    </source>
</evidence>
<evidence type="ECO:0000259" key="2">
    <source>
        <dbReference type="Pfam" id="PF00496"/>
    </source>
</evidence>
<feature type="chain" id="PRO_5018994762" evidence="1">
    <location>
        <begin position="26"/>
        <end position="509"/>
    </location>
</feature>
<gene>
    <name evidence="3" type="ORF">DY240_03705</name>
</gene>
<dbReference type="Pfam" id="PF00496">
    <property type="entry name" value="SBP_bac_5"/>
    <property type="match status" value="1"/>
</dbReference>
<dbReference type="RefSeq" id="WP_119658618.1">
    <property type="nucleotide sequence ID" value="NZ_QUAL01000034.1"/>
</dbReference>
<dbReference type="Proteomes" id="UP000284057">
    <property type="component" value="Unassembled WGS sequence"/>
</dbReference>
<dbReference type="Gene3D" id="3.40.190.10">
    <property type="entry name" value="Periplasmic binding protein-like II"/>
    <property type="match status" value="1"/>
</dbReference>
<protein>
    <submittedName>
        <fullName evidence="3">ABC transporter substrate-binding protein</fullName>
    </submittedName>
</protein>
<evidence type="ECO:0000256" key="1">
    <source>
        <dbReference type="SAM" id="SignalP"/>
    </source>
</evidence>
<dbReference type="GO" id="GO:0015833">
    <property type="term" value="P:peptide transport"/>
    <property type="evidence" value="ECO:0007669"/>
    <property type="project" value="TreeGrafter"/>
</dbReference>
<proteinExistence type="predicted"/>
<name>A0A418KVR0_9ACTN</name>
<feature type="signal peptide" evidence="1">
    <location>
        <begin position="1"/>
        <end position="25"/>
    </location>
</feature>
<sequence>MKSTRIPTLAILVAALLLVAGCAGGGTAPTSEGAGQNAAGGSLTWGWHLPSTWDPVTSTVGQDVHVLSLAYAALTKQDVDGNAVPALAEEWEYNATGDEVTFRLRPNLTFTDGTPLDAEAVKHSLLRGRDAPDSTIGAQLSVVTDIRVDSPTEVTLILNQPDYQIPLLLSGKTGMIVSPTAVEQDPDGLATRPVGAGPFALDEYVPASHATLHKNEDYWDADSILVDDFELRVPPDPTVAVAGIQSGQFDVAVIPPAQIEAARAAGLEVDIIDVFTVRVLDVNNTVEPFDDPRVTQAISHAIDRQELVDVAFFGEGDPNWQPFPRDYLAWNEELDELYAFDQDRARELLAQAGYPDGVAVTLTTQAENDPLAELLQQQLQEVGIDVTLQVATPGANNYVTRQYPFVVDSFSGRESPLQALEVLFGPEGLMNLGRNAPPEIQEAIDVARSTPLDDPGYEQAVEDAVAAAVTTMPNTFLFTWPRIFARDPSVQGFEHYIGTQRFEGVTVGR</sequence>